<evidence type="ECO:0000256" key="5">
    <source>
        <dbReference type="PIRSR" id="PIRSR602401-1"/>
    </source>
</evidence>
<dbReference type="VEuPathDB" id="FungiDB:KRP22_4310"/>
<dbReference type="Pfam" id="PF00067">
    <property type="entry name" value="p450"/>
    <property type="match status" value="1"/>
</dbReference>
<feature type="binding site" description="axial binding residue" evidence="5">
    <location>
        <position position="465"/>
    </location>
    <ligand>
        <name>heme</name>
        <dbReference type="ChEBI" id="CHEBI:30413"/>
    </ligand>
    <ligandPart>
        <name>Fe</name>
        <dbReference type="ChEBI" id="CHEBI:18248"/>
    </ligandPart>
</feature>
<dbReference type="VEuPathDB" id="FungiDB:KRP23_5376"/>
<evidence type="ECO:0000256" key="2">
    <source>
        <dbReference type="ARBA" id="ARBA00022723"/>
    </source>
</evidence>
<evidence type="ECO:0000256" key="3">
    <source>
        <dbReference type="ARBA" id="ARBA00023002"/>
    </source>
</evidence>
<protein>
    <recommendedName>
        <fullName evidence="9">Cytochrome P450</fullName>
    </recommendedName>
</protein>
<keyword evidence="8" id="KW-1185">Reference proteome</keyword>
<organism evidence="7 8">
    <name type="scientific">Phytophthora ramorum</name>
    <name type="common">Sudden oak death agent</name>
    <dbReference type="NCBI Taxonomy" id="164328"/>
    <lineage>
        <taxon>Eukaryota</taxon>
        <taxon>Sar</taxon>
        <taxon>Stramenopiles</taxon>
        <taxon>Oomycota</taxon>
        <taxon>Peronosporomycetes</taxon>
        <taxon>Peronosporales</taxon>
        <taxon>Peronosporaceae</taxon>
        <taxon>Phytophthora</taxon>
    </lineage>
</organism>
<dbReference type="PRINTS" id="PR00463">
    <property type="entry name" value="EP450I"/>
</dbReference>
<keyword evidence="4 5" id="KW-0408">Iron</keyword>
<dbReference type="Proteomes" id="UP000005238">
    <property type="component" value="Unassembled WGS sequence"/>
</dbReference>
<dbReference type="eggNOG" id="KOG0157">
    <property type="taxonomic scope" value="Eukaryota"/>
</dbReference>
<proteinExistence type="inferred from homology"/>
<dbReference type="PANTHER" id="PTHR24296">
    <property type="entry name" value="CYTOCHROME P450"/>
    <property type="match status" value="1"/>
</dbReference>
<dbReference type="SUPFAM" id="SSF48264">
    <property type="entry name" value="Cytochrome P450"/>
    <property type="match status" value="1"/>
</dbReference>
<dbReference type="GO" id="GO:0016705">
    <property type="term" value="F:oxidoreductase activity, acting on paired donors, with incorporation or reduction of molecular oxygen"/>
    <property type="evidence" value="ECO:0007669"/>
    <property type="project" value="InterPro"/>
</dbReference>
<dbReference type="EnsemblProtists" id="Phyra79065">
    <property type="protein sequence ID" value="Phyra79065"/>
    <property type="gene ID" value="Phyra79065"/>
</dbReference>
<name>H3GQJ1_PHYRM</name>
<evidence type="ECO:0000256" key="6">
    <source>
        <dbReference type="RuleBase" id="RU000461"/>
    </source>
</evidence>
<dbReference type="OMA" id="YYKAAWQ"/>
<dbReference type="GO" id="GO:0020037">
    <property type="term" value="F:heme binding"/>
    <property type="evidence" value="ECO:0007669"/>
    <property type="project" value="InterPro"/>
</dbReference>
<evidence type="ECO:0000256" key="1">
    <source>
        <dbReference type="ARBA" id="ARBA00010617"/>
    </source>
</evidence>
<reference evidence="8" key="1">
    <citation type="journal article" date="2006" name="Science">
        <title>Phytophthora genome sequences uncover evolutionary origins and mechanisms of pathogenesis.</title>
        <authorList>
            <person name="Tyler B.M."/>
            <person name="Tripathy S."/>
            <person name="Zhang X."/>
            <person name="Dehal P."/>
            <person name="Jiang R.H."/>
            <person name="Aerts A."/>
            <person name="Arredondo F.D."/>
            <person name="Baxter L."/>
            <person name="Bensasson D."/>
            <person name="Beynon J.L."/>
            <person name="Chapman J."/>
            <person name="Damasceno C.M."/>
            <person name="Dorrance A.E."/>
            <person name="Dou D."/>
            <person name="Dickerman A.W."/>
            <person name="Dubchak I.L."/>
            <person name="Garbelotto M."/>
            <person name="Gijzen M."/>
            <person name="Gordon S.G."/>
            <person name="Govers F."/>
            <person name="Grunwald N.J."/>
            <person name="Huang W."/>
            <person name="Ivors K.L."/>
            <person name="Jones R.W."/>
            <person name="Kamoun S."/>
            <person name="Krampis K."/>
            <person name="Lamour K.H."/>
            <person name="Lee M.K."/>
            <person name="McDonald W.H."/>
            <person name="Medina M."/>
            <person name="Meijer H.J."/>
            <person name="Nordberg E.K."/>
            <person name="Maclean D.J."/>
            <person name="Ospina-Giraldo M.D."/>
            <person name="Morris P.F."/>
            <person name="Phuntumart V."/>
            <person name="Putnam N.H."/>
            <person name="Rash S."/>
            <person name="Rose J.K."/>
            <person name="Sakihama Y."/>
            <person name="Salamov A.A."/>
            <person name="Savidor A."/>
            <person name="Scheuring C.F."/>
            <person name="Smith B.M."/>
            <person name="Sobral B.W."/>
            <person name="Terry A."/>
            <person name="Torto-Alalibo T.A."/>
            <person name="Win J."/>
            <person name="Xu Z."/>
            <person name="Zhang H."/>
            <person name="Grigoriev I.V."/>
            <person name="Rokhsar D.S."/>
            <person name="Boore J.L."/>
        </authorList>
    </citation>
    <scope>NUCLEOTIDE SEQUENCE [LARGE SCALE GENOMIC DNA]</scope>
    <source>
        <strain evidence="8">Pr102</strain>
    </source>
</reference>
<evidence type="ECO:0000256" key="4">
    <source>
        <dbReference type="ARBA" id="ARBA00023004"/>
    </source>
</evidence>
<keyword evidence="2 5" id="KW-0479">Metal-binding</keyword>
<dbReference type="HOGENOM" id="CLU_001570_27_2_1"/>
<dbReference type="GO" id="GO:0006629">
    <property type="term" value="P:lipid metabolic process"/>
    <property type="evidence" value="ECO:0007669"/>
    <property type="project" value="UniProtKB-ARBA"/>
</dbReference>
<dbReference type="PRINTS" id="PR00385">
    <property type="entry name" value="P450"/>
</dbReference>
<dbReference type="PROSITE" id="PS00086">
    <property type="entry name" value="CYTOCHROME_P450"/>
    <property type="match status" value="1"/>
</dbReference>
<evidence type="ECO:0000313" key="8">
    <source>
        <dbReference type="Proteomes" id="UP000005238"/>
    </source>
</evidence>
<dbReference type="Gene3D" id="1.10.630.10">
    <property type="entry name" value="Cytochrome P450"/>
    <property type="match status" value="1"/>
</dbReference>
<dbReference type="GO" id="GO:0004497">
    <property type="term" value="F:monooxygenase activity"/>
    <property type="evidence" value="ECO:0007669"/>
    <property type="project" value="UniProtKB-KW"/>
</dbReference>
<evidence type="ECO:0000313" key="7">
    <source>
        <dbReference type="EnsemblProtists" id="Phyra79065"/>
    </source>
</evidence>
<comment type="cofactor">
    <cofactor evidence="5">
        <name>heme</name>
        <dbReference type="ChEBI" id="CHEBI:30413"/>
    </cofactor>
</comment>
<accession>H3GQJ1</accession>
<evidence type="ECO:0008006" key="9">
    <source>
        <dbReference type="Google" id="ProtNLM"/>
    </source>
</evidence>
<dbReference type="InterPro" id="IPR036396">
    <property type="entry name" value="Cyt_P450_sf"/>
</dbReference>
<keyword evidence="6" id="KW-0503">Monooxygenase</keyword>
<dbReference type="InterPro" id="IPR017972">
    <property type="entry name" value="Cyt_P450_CS"/>
</dbReference>
<dbReference type="AlphaFoldDB" id="H3GQJ1"/>
<dbReference type="InParanoid" id="H3GQJ1"/>
<keyword evidence="3 6" id="KW-0560">Oxidoreductase</keyword>
<reference evidence="7" key="2">
    <citation type="submission" date="2015-06" db="UniProtKB">
        <authorList>
            <consortium name="EnsemblProtists"/>
        </authorList>
    </citation>
    <scope>IDENTIFICATION</scope>
    <source>
        <strain evidence="7">Pr102</strain>
    </source>
</reference>
<dbReference type="VEuPathDB" id="FungiDB:KRP23_14465"/>
<dbReference type="EMBL" id="DS566033">
    <property type="status" value="NOT_ANNOTATED_CDS"/>
    <property type="molecule type" value="Genomic_DNA"/>
</dbReference>
<dbReference type="CDD" id="cd11064">
    <property type="entry name" value="CYP86A"/>
    <property type="match status" value="1"/>
</dbReference>
<dbReference type="STRING" id="164328.H3GQJ1"/>
<dbReference type="InterPro" id="IPR002401">
    <property type="entry name" value="Cyt_P450_E_grp-I"/>
</dbReference>
<dbReference type="GO" id="GO:0005506">
    <property type="term" value="F:iron ion binding"/>
    <property type="evidence" value="ECO:0007669"/>
    <property type="project" value="InterPro"/>
</dbReference>
<dbReference type="InterPro" id="IPR001128">
    <property type="entry name" value="Cyt_P450"/>
</dbReference>
<keyword evidence="5 6" id="KW-0349">Heme</keyword>
<sequence>MLLPLQLMGDARAPVGLLACGLLVSAVAVVRVRSHTQQKPHDTATRVPYLPTLVPLLGNTLELATNVGRFHEWVTGHSQQRDGKPFALRLLGKNDLVFIARPEHFEEVLKTQSRNFCKSDTTREVFDDFLGEDIVLLNGKRWQFHRKILASLITTRALREYMTPIIQENILRLQRTLKQWSETKGSVDFHKLVRHFTIDTFAEIGFGCKLDVLASGEEHPFEVAFNDANRISSERITSPTWIWKLKRWLNIGDERRLREAIEEMNELMMKLIFTAFGLLQAGADDNQQSAHQNLISIIVSSEREITPTEVRDIALSGLEAGRNTTADTLSWLFHALSHNPRVETTLRAEIAAKLPKLEESDSYVPSFEEIQEVPYLEATIREVLRLYPTVPTVPYHCVNDTVLADNTFIPAGTDVFLTLYAAGRLASVWGHNATEFSPERFIDEKTGKLCQDSPYSAFSDGPRVCLGRNLAMLQLKIVAATIISRFHLSEDPEQDVQPILDLTIGMKDPLMMRVETTQQEEAASFS</sequence>
<comment type="similarity">
    <text evidence="1 6">Belongs to the cytochrome P450 family.</text>
</comment>